<dbReference type="SUPFAM" id="SSF159238">
    <property type="entry name" value="SO1590-like"/>
    <property type="match status" value="1"/>
</dbReference>
<sequence length="123" mass="13960">MKLAGIFQVIDWQESDVDLLTNETKITHAIVQQTYKGDLVGTSTVHYLLYYDKEGNAAFNGLEIFKHESNEENTLVIRHEGRFKDGIASSTFSIINCEYNRDMIGKTGSFKSIEGQKSTYLIE</sequence>
<evidence type="ECO:0008006" key="3">
    <source>
        <dbReference type="Google" id="ProtNLM"/>
    </source>
</evidence>
<dbReference type="RefSeq" id="WP_039610393.1">
    <property type="nucleotide sequence ID" value="NZ_JWIC01000007.1"/>
</dbReference>
<dbReference type="InterPro" id="IPR021607">
    <property type="entry name" value="DUF3224"/>
</dbReference>
<accession>A0A0C1Q5G9</accession>
<dbReference type="EMBL" id="JWIC01000007">
    <property type="protein sequence ID" value="KID55821.1"/>
    <property type="molecule type" value="Genomic_DNA"/>
</dbReference>
<dbReference type="AlphaFoldDB" id="A0A0C1Q5G9"/>
<organism evidence="1 2">
    <name type="scientific">Pseudoalteromonas luteoviolacea</name>
    <dbReference type="NCBI Taxonomy" id="43657"/>
    <lineage>
        <taxon>Bacteria</taxon>
        <taxon>Pseudomonadati</taxon>
        <taxon>Pseudomonadota</taxon>
        <taxon>Gammaproteobacteria</taxon>
        <taxon>Alteromonadales</taxon>
        <taxon>Pseudoalteromonadaceae</taxon>
        <taxon>Pseudoalteromonas</taxon>
    </lineage>
</organism>
<comment type="caution">
    <text evidence="1">The sequence shown here is derived from an EMBL/GenBank/DDBJ whole genome shotgun (WGS) entry which is preliminary data.</text>
</comment>
<dbReference type="InterPro" id="IPR023159">
    <property type="entry name" value="SO1590-like_sf"/>
</dbReference>
<evidence type="ECO:0000313" key="2">
    <source>
        <dbReference type="Proteomes" id="UP000031327"/>
    </source>
</evidence>
<dbReference type="Pfam" id="PF11528">
    <property type="entry name" value="DUF3224"/>
    <property type="match status" value="1"/>
</dbReference>
<gene>
    <name evidence="1" type="ORF">JF50_15820</name>
</gene>
<evidence type="ECO:0000313" key="1">
    <source>
        <dbReference type="EMBL" id="KID55821.1"/>
    </source>
</evidence>
<dbReference type="OrthoDB" id="69764at2"/>
<proteinExistence type="predicted"/>
<dbReference type="Proteomes" id="UP000031327">
    <property type="component" value="Unassembled WGS sequence"/>
</dbReference>
<name>A0A0C1Q5G9_9GAMM</name>
<dbReference type="Gene3D" id="2.40.350.10">
    <property type="entry name" value="SO1590-like"/>
    <property type="match status" value="1"/>
</dbReference>
<protein>
    <recommendedName>
        <fullName evidence="3">DUF3224 domain-containing protein</fullName>
    </recommendedName>
</protein>
<reference evidence="1 2" key="1">
    <citation type="submission" date="2014-12" db="EMBL/GenBank/DDBJ databases">
        <title>Draft Genome Sequence of Pseudoalteromonas luteoviolacea HI1.</title>
        <authorList>
            <person name="Asahina A.Y."/>
            <person name="Hadfield M.G."/>
        </authorList>
    </citation>
    <scope>NUCLEOTIDE SEQUENCE [LARGE SCALE GENOMIC DNA]</scope>
    <source>
        <strain evidence="1 2">HI1</strain>
    </source>
</reference>